<dbReference type="EMBL" id="MU856430">
    <property type="protein sequence ID" value="KAK3896723.1"/>
    <property type="molecule type" value="Genomic_DNA"/>
</dbReference>
<dbReference type="InterPro" id="IPR027417">
    <property type="entry name" value="P-loop_NTPase"/>
</dbReference>
<accession>A0AAN6MB45</accession>
<keyword evidence="2" id="KW-0812">Transmembrane</keyword>
<organism evidence="3 4">
    <name type="scientific">Staphylotrichum tortipilum</name>
    <dbReference type="NCBI Taxonomy" id="2831512"/>
    <lineage>
        <taxon>Eukaryota</taxon>
        <taxon>Fungi</taxon>
        <taxon>Dikarya</taxon>
        <taxon>Ascomycota</taxon>
        <taxon>Pezizomycotina</taxon>
        <taxon>Sordariomycetes</taxon>
        <taxon>Sordariomycetidae</taxon>
        <taxon>Sordariales</taxon>
        <taxon>Chaetomiaceae</taxon>
        <taxon>Staphylotrichum</taxon>
    </lineage>
</organism>
<reference evidence="3" key="2">
    <citation type="submission" date="2023-05" db="EMBL/GenBank/DDBJ databases">
        <authorList>
            <consortium name="Lawrence Berkeley National Laboratory"/>
            <person name="Steindorff A."/>
            <person name="Hensen N."/>
            <person name="Bonometti L."/>
            <person name="Westerberg I."/>
            <person name="Brannstrom I.O."/>
            <person name="Guillou S."/>
            <person name="Cros-Aarteil S."/>
            <person name="Calhoun S."/>
            <person name="Haridas S."/>
            <person name="Kuo A."/>
            <person name="Mondo S."/>
            <person name="Pangilinan J."/>
            <person name="Riley R."/>
            <person name="Labutti K."/>
            <person name="Andreopoulos B."/>
            <person name="Lipzen A."/>
            <person name="Chen C."/>
            <person name="Yanf M."/>
            <person name="Daum C."/>
            <person name="Ng V."/>
            <person name="Clum A."/>
            <person name="Ohm R."/>
            <person name="Martin F."/>
            <person name="Silar P."/>
            <person name="Natvig D."/>
            <person name="Lalanne C."/>
            <person name="Gautier V."/>
            <person name="Ament-Velasquez S.L."/>
            <person name="Kruys A."/>
            <person name="Hutchinson M.I."/>
            <person name="Powell A.J."/>
            <person name="Barry K."/>
            <person name="Miller A.N."/>
            <person name="Grigoriev I.V."/>
            <person name="Debuchy R."/>
            <person name="Gladieux P."/>
            <person name="Thoren M.H."/>
            <person name="Johannesson H."/>
        </authorList>
    </citation>
    <scope>NUCLEOTIDE SEQUENCE</scope>
    <source>
        <strain evidence="3">CBS 103.79</strain>
    </source>
</reference>
<reference evidence="3" key="1">
    <citation type="journal article" date="2023" name="Mol. Phylogenet. Evol.">
        <title>Genome-scale phylogeny and comparative genomics of the fungal order Sordariales.</title>
        <authorList>
            <person name="Hensen N."/>
            <person name="Bonometti L."/>
            <person name="Westerberg I."/>
            <person name="Brannstrom I.O."/>
            <person name="Guillou S."/>
            <person name="Cros-Aarteil S."/>
            <person name="Calhoun S."/>
            <person name="Haridas S."/>
            <person name="Kuo A."/>
            <person name="Mondo S."/>
            <person name="Pangilinan J."/>
            <person name="Riley R."/>
            <person name="LaButti K."/>
            <person name="Andreopoulos B."/>
            <person name="Lipzen A."/>
            <person name="Chen C."/>
            <person name="Yan M."/>
            <person name="Daum C."/>
            <person name="Ng V."/>
            <person name="Clum A."/>
            <person name="Steindorff A."/>
            <person name="Ohm R.A."/>
            <person name="Martin F."/>
            <person name="Silar P."/>
            <person name="Natvig D.O."/>
            <person name="Lalanne C."/>
            <person name="Gautier V."/>
            <person name="Ament-Velasquez S.L."/>
            <person name="Kruys A."/>
            <person name="Hutchinson M.I."/>
            <person name="Powell A.J."/>
            <person name="Barry K."/>
            <person name="Miller A.N."/>
            <person name="Grigoriev I.V."/>
            <person name="Debuchy R."/>
            <person name="Gladieux P."/>
            <person name="Hiltunen Thoren M."/>
            <person name="Johannesson H."/>
        </authorList>
    </citation>
    <scope>NUCLEOTIDE SEQUENCE</scope>
    <source>
        <strain evidence="3">CBS 103.79</strain>
    </source>
</reference>
<sequence>MAEGEDEHQDRAGQAVGGAFHRQSRHRAQIGKGIYRRSMDESLFSTEAQCIGFQRVSYEWHAFCIFDSALQEGQGRAGDRTTALRLTDIAWQATEEEDQWWKIMRQVDIEGQLRKMLGPEAQFQGMQEEALGAIMGQESPVVVVIGTGGSKSMLFILPAACGAAAGGLIVVVVLLVSLRRDIKD</sequence>
<comment type="caution">
    <text evidence="3">The sequence shown here is derived from an EMBL/GenBank/DDBJ whole genome shotgun (WGS) entry which is preliminary data.</text>
</comment>
<keyword evidence="2" id="KW-0472">Membrane</keyword>
<proteinExistence type="predicted"/>
<feature type="transmembrane region" description="Helical" evidence="2">
    <location>
        <begin position="153"/>
        <end position="178"/>
    </location>
</feature>
<keyword evidence="2" id="KW-1133">Transmembrane helix</keyword>
<evidence type="ECO:0000313" key="3">
    <source>
        <dbReference type="EMBL" id="KAK3896723.1"/>
    </source>
</evidence>
<dbReference type="AlphaFoldDB" id="A0AAN6MB45"/>
<feature type="region of interest" description="Disordered" evidence="1">
    <location>
        <begin position="1"/>
        <end position="25"/>
    </location>
</feature>
<evidence type="ECO:0000256" key="1">
    <source>
        <dbReference type="SAM" id="MobiDB-lite"/>
    </source>
</evidence>
<keyword evidence="4" id="KW-1185">Reference proteome</keyword>
<protein>
    <submittedName>
        <fullName evidence="3">Uncharacterized protein</fullName>
    </submittedName>
</protein>
<name>A0AAN6MB45_9PEZI</name>
<gene>
    <name evidence="3" type="ORF">C8A05DRAFT_20359</name>
</gene>
<dbReference type="Proteomes" id="UP001303889">
    <property type="component" value="Unassembled WGS sequence"/>
</dbReference>
<evidence type="ECO:0000313" key="4">
    <source>
        <dbReference type="Proteomes" id="UP001303889"/>
    </source>
</evidence>
<dbReference type="Gene3D" id="3.40.50.300">
    <property type="entry name" value="P-loop containing nucleotide triphosphate hydrolases"/>
    <property type="match status" value="1"/>
</dbReference>
<evidence type="ECO:0000256" key="2">
    <source>
        <dbReference type="SAM" id="Phobius"/>
    </source>
</evidence>